<dbReference type="Proteomes" id="UP001172386">
    <property type="component" value="Unassembled WGS sequence"/>
</dbReference>
<evidence type="ECO:0000313" key="1">
    <source>
        <dbReference type="EMBL" id="KAJ9650628.1"/>
    </source>
</evidence>
<dbReference type="EMBL" id="JAPDRQ010000324">
    <property type="protein sequence ID" value="KAJ9650628.1"/>
    <property type="molecule type" value="Genomic_DNA"/>
</dbReference>
<gene>
    <name evidence="1" type="ORF">H2198_010066</name>
</gene>
<evidence type="ECO:0000313" key="2">
    <source>
        <dbReference type="Proteomes" id="UP001172386"/>
    </source>
</evidence>
<proteinExistence type="predicted"/>
<reference evidence="1" key="1">
    <citation type="submission" date="2022-10" db="EMBL/GenBank/DDBJ databases">
        <title>Culturing micro-colonial fungi from biological soil crusts in the Mojave desert and describing Neophaeococcomyces mojavensis, and introducing the new genera and species Taxawa tesnikishii.</title>
        <authorList>
            <person name="Kurbessoian T."/>
            <person name="Stajich J.E."/>
        </authorList>
    </citation>
    <scope>NUCLEOTIDE SEQUENCE</scope>
    <source>
        <strain evidence="1">JES_112</strain>
    </source>
</reference>
<comment type="caution">
    <text evidence="1">The sequence shown here is derived from an EMBL/GenBank/DDBJ whole genome shotgun (WGS) entry which is preliminary data.</text>
</comment>
<keyword evidence="2" id="KW-1185">Reference proteome</keyword>
<protein>
    <submittedName>
        <fullName evidence="1">Uncharacterized protein</fullName>
    </submittedName>
</protein>
<accession>A0ACC2ZSS9</accession>
<sequence length="312" mass="33910">MSMRRPGHSRRQASVDYPRYPPITSAMQQIIPAEMVMQPTLISDYESDNQGYTSDFPAKPPPVDRTKEELNLSVVQRHNPDVTAIHSVAPYATIYDFVSVPEPGWQKSGVVGTLFICELKPGQFNEQRYHAIVLNRSGLDNFEAELRQSDEGGVEIMDEYVIITREENGESKVNGIYIYSEGEGTSTAAARSANAELMKQLAVVASRSRAAAEAQAVSPTTVVYSQQEIQAQPNPQASPAPPVAPAPSRPIDLLALFQPQSDTEGSGARAVASQQPVQNQNTRAQLPPQTMSTQAPPHGDVLLNLFRGAGLA</sequence>
<name>A0ACC2ZSS9_9EURO</name>
<organism evidence="1 2">
    <name type="scientific">Neophaeococcomyces mojaviensis</name>
    <dbReference type="NCBI Taxonomy" id="3383035"/>
    <lineage>
        <taxon>Eukaryota</taxon>
        <taxon>Fungi</taxon>
        <taxon>Dikarya</taxon>
        <taxon>Ascomycota</taxon>
        <taxon>Pezizomycotina</taxon>
        <taxon>Eurotiomycetes</taxon>
        <taxon>Chaetothyriomycetidae</taxon>
        <taxon>Chaetothyriales</taxon>
        <taxon>Chaetothyriales incertae sedis</taxon>
        <taxon>Neophaeococcomyces</taxon>
    </lineage>
</organism>